<dbReference type="GO" id="GO:0097367">
    <property type="term" value="F:carbohydrate derivative binding"/>
    <property type="evidence" value="ECO:0007669"/>
    <property type="project" value="InterPro"/>
</dbReference>
<dbReference type="InterPro" id="IPR001347">
    <property type="entry name" value="SIS_dom"/>
</dbReference>
<feature type="domain" description="SIS" evidence="2">
    <location>
        <begin position="204"/>
        <end position="341"/>
    </location>
</feature>
<dbReference type="PANTHER" id="PTHR10937">
    <property type="entry name" value="GLUCOSAMINE--FRUCTOSE-6-PHOSPHATE AMINOTRANSFERASE, ISOMERIZING"/>
    <property type="match status" value="1"/>
</dbReference>
<feature type="domain" description="SIS" evidence="2">
    <location>
        <begin position="41"/>
        <end position="188"/>
    </location>
</feature>
<protein>
    <submittedName>
        <fullName evidence="3">Glucosamine-6-phosphate deaminase</fullName>
    </submittedName>
</protein>
<dbReference type="InterPro" id="IPR035490">
    <property type="entry name" value="GlmS/FrlB_SIS"/>
</dbReference>
<evidence type="ECO:0000259" key="2">
    <source>
        <dbReference type="PROSITE" id="PS51464"/>
    </source>
</evidence>
<proteinExistence type="predicted"/>
<evidence type="ECO:0000313" key="3">
    <source>
        <dbReference type="EMBL" id="KGN30866.1"/>
    </source>
</evidence>
<name>A0A0A0J5G9_9MICO</name>
<gene>
    <name evidence="3" type="ORF">N802_05580</name>
</gene>
<dbReference type="PROSITE" id="PS51464">
    <property type="entry name" value="SIS"/>
    <property type="match status" value="2"/>
</dbReference>
<dbReference type="CDD" id="cd05008">
    <property type="entry name" value="SIS_GlmS_GlmD_1"/>
    <property type="match status" value="1"/>
</dbReference>
<dbReference type="InterPro" id="IPR035466">
    <property type="entry name" value="GlmS/AgaS_SIS"/>
</dbReference>
<sequence length="351" mass="36739">MTSENPSVATVPGALMAMEITEQPAIFDRILAESPADVDTVAARIRAASPRFVMIAARGTSDHAALYFKYLAEIVLGLPCGLASPSTTTAYAAQPDFRDVLWVAVSQSGGSPDLLESTRAAGRAGALTLAVTNNAESPLAAAAELHLDVRAGTERAVAATKTYTATLLTLWLLVDAWSGRGMLDGTGLVSAAEQTVAAPGVTEVAGHYRFVDRLVLTGRGYAYPTAREAALKLMETSYLAAHAFSGADLLHGPLAMVDSERPVLAVVPHGVAGTAMAAVLERLRDRGADLTVVGDADTAGQEPAIVLPRVPEELSPLLEIIPLQRLAHAMAIARHHDPDAPRGLSKVTRTT</sequence>
<reference evidence="3 4" key="1">
    <citation type="submission" date="2013-08" db="EMBL/GenBank/DDBJ databases">
        <title>The genome sequence of Knoellia sinensis.</title>
        <authorList>
            <person name="Zhu W."/>
            <person name="Wang G."/>
        </authorList>
    </citation>
    <scope>NUCLEOTIDE SEQUENCE [LARGE SCALE GENOMIC DNA]</scope>
    <source>
        <strain evidence="3 4">KCTC 19936</strain>
    </source>
</reference>
<keyword evidence="4" id="KW-1185">Reference proteome</keyword>
<dbReference type="Pfam" id="PF01380">
    <property type="entry name" value="SIS"/>
    <property type="match status" value="2"/>
</dbReference>
<dbReference type="InterPro" id="IPR046348">
    <property type="entry name" value="SIS_dom_sf"/>
</dbReference>
<evidence type="ECO:0000313" key="4">
    <source>
        <dbReference type="Proteomes" id="UP000030002"/>
    </source>
</evidence>
<dbReference type="Proteomes" id="UP000030002">
    <property type="component" value="Unassembled WGS sequence"/>
</dbReference>
<keyword evidence="1" id="KW-0677">Repeat</keyword>
<dbReference type="CDD" id="cd05009">
    <property type="entry name" value="SIS_GlmS_GlmD_2"/>
    <property type="match status" value="1"/>
</dbReference>
<dbReference type="AlphaFoldDB" id="A0A0A0J5G9"/>
<evidence type="ECO:0000256" key="1">
    <source>
        <dbReference type="ARBA" id="ARBA00022737"/>
    </source>
</evidence>
<comment type="caution">
    <text evidence="3">The sequence shown here is derived from an EMBL/GenBank/DDBJ whole genome shotgun (WGS) entry which is preliminary data.</text>
</comment>
<dbReference type="SUPFAM" id="SSF53697">
    <property type="entry name" value="SIS domain"/>
    <property type="match status" value="1"/>
</dbReference>
<dbReference type="GO" id="GO:1901135">
    <property type="term" value="P:carbohydrate derivative metabolic process"/>
    <property type="evidence" value="ECO:0007669"/>
    <property type="project" value="InterPro"/>
</dbReference>
<accession>A0A0A0J5G9</accession>
<dbReference type="PANTHER" id="PTHR10937:SF8">
    <property type="entry name" value="AMINOTRANSFERASE-RELATED"/>
    <property type="match status" value="1"/>
</dbReference>
<organism evidence="3 4">
    <name type="scientific">Knoellia sinensis KCTC 19936</name>
    <dbReference type="NCBI Taxonomy" id="1385520"/>
    <lineage>
        <taxon>Bacteria</taxon>
        <taxon>Bacillati</taxon>
        <taxon>Actinomycetota</taxon>
        <taxon>Actinomycetes</taxon>
        <taxon>Micrococcales</taxon>
        <taxon>Intrasporangiaceae</taxon>
        <taxon>Knoellia</taxon>
    </lineage>
</organism>
<dbReference type="eggNOG" id="COG0449">
    <property type="taxonomic scope" value="Bacteria"/>
</dbReference>
<dbReference type="STRING" id="1385520.N802_05580"/>
<dbReference type="RefSeq" id="WP_035918027.1">
    <property type="nucleotide sequence ID" value="NZ_AVPJ01000015.1"/>
</dbReference>
<dbReference type="EMBL" id="AVPJ01000015">
    <property type="protein sequence ID" value="KGN30866.1"/>
    <property type="molecule type" value="Genomic_DNA"/>
</dbReference>
<dbReference type="Gene3D" id="3.40.50.10490">
    <property type="entry name" value="Glucose-6-phosphate isomerase like protein, domain 1"/>
    <property type="match status" value="2"/>
</dbReference>